<organism evidence="9 10">
    <name type="scientific">Moheibacter sediminis</name>
    <dbReference type="NCBI Taxonomy" id="1434700"/>
    <lineage>
        <taxon>Bacteria</taxon>
        <taxon>Pseudomonadati</taxon>
        <taxon>Bacteroidota</taxon>
        <taxon>Flavobacteriia</taxon>
        <taxon>Flavobacteriales</taxon>
        <taxon>Weeksellaceae</taxon>
        <taxon>Moheibacter</taxon>
    </lineage>
</organism>
<keyword evidence="7" id="KW-0812">Transmembrane</keyword>
<gene>
    <name evidence="9" type="ORF">SAMN06296427_107185</name>
</gene>
<dbReference type="STRING" id="1434700.SAMN06296427_107185"/>
<dbReference type="InterPro" id="IPR036388">
    <property type="entry name" value="WH-like_DNA-bd_sf"/>
</dbReference>
<dbReference type="InterPro" id="IPR011990">
    <property type="entry name" value="TPR-like_helical_dom_sf"/>
</dbReference>
<name>A0A1W2BVJ4_9FLAO</name>
<evidence type="ECO:0000256" key="3">
    <source>
        <dbReference type="ARBA" id="ARBA00022737"/>
    </source>
</evidence>
<evidence type="ECO:0000256" key="7">
    <source>
        <dbReference type="SAM" id="Phobius"/>
    </source>
</evidence>
<dbReference type="SUPFAM" id="SSF48452">
    <property type="entry name" value="TPR-like"/>
    <property type="match status" value="2"/>
</dbReference>
<evidence type="ECO:0000256" key="4">
    <source>
        <dbReference type="ARBA" id="ARBA00022803"/>
    </source>
</evidence>
<evidence type="ECO:0000256" key="6">
    <source>
        <dbReference type="SAM" id="Coils"/>
    </source>
</evidence>
<evidence type="ECO:0000256" key="2">
    <source>
        <dbReference type="ARBA" id="ARBA00022490"/>
    </source>
</evidence>
<dbReference type="PANTHER" id="PTHR46630:SF1">
    <property type="entry name" value="TETRATRICOPEPTIDE REPEAT PROTEIN 29"/>
    <property type="match status" value="1"/>
</dbReference>
<keyword evidence="7" id="KW-1133">Transmembrane helix</keyword>
<comment type="similarity">
    <text evidence="5">Belongs to the Rap family.</text>
</comment>
<protein>
    <submittedName>
        <fullName evidence="9">Regulatory protein, luxR family</fullName>
    </submittedName>
</protein>
<dbReference type="InterPro" id="IPR051476">
    <property type="entry name" value="Bac_ResReg_Asp_Phosphatase"/>
</dbReference>
<evidence type="ECO:0000256" key="5">
    <source>
        <dbReference type="ARBA" id="ARBA00038253"/>
    </source>
</evidence>
<feature type="transmembrane region" description="Helical" evidence="7">
    <location>
        <begin position="365"/>
        <end position="385"/>
    </location>
</feature>
<keyword evidence="10" id="KW-1185">Reference proteome</keyword>
<feature type="signal peptide" evidence="8">
    <location>
        <begin position="1"/>
        <end position="21"/>
    </location>
</feature>
<keyword evidence="8" id="KW-0732">Signal</keyword>
<reference evidence="9 10" key="1">
    <citation type="submission" date="2017-04" db="EMBL/GenBank/DDBJ databases">
        <authorList>
            <person name="Afonso C.L."/>
            <person name="Miller P.J."/>
            <person name="Scott M.A."/>
            <person name="Spackman E."/>
            <person name="Goraichik I."/>
            <person name="Dimitrov K.M."/>
            <person name="Suarez D.L."/>
            <person name="Swayne D.E."/>
        </authorList>
    </citation>
    <scope>NUCLEOTIDE SEQUENCE [LARGE SCALE GENOMIC DNA]</scope>
    <source>
        <strain evidence="9 10">CGMCC 1.12708</strain>
    </source>
</reference>
<evidence type="ECO:0000256" key="8">
    <source>
        <dbReference type="SAM" id="SignalP"/>
    </source>
</evidence>
<dbReference type="GO" id="GO:0006355">
    <property type="term" value="P:regulation of DNA-templated transcription"/>
    <property type="evidence" value="ECO:0007669"/>
    <property type="project" value="InterPro"/>
</dbReference>
<keyword evidence="6" id="KW-0175">Coiled coil</keyword>
<comment type="subcellular location">
    <subcellularLocation>
        <location evidence="1">Cytoplasm</location>
    </subcellularLocation>
</comment>
<dbReference type="Gene3D" id="1.10.10.10">
    <property type="entry name" value="Winged helix-like DNA-binding domain superfamily/Winged helix DNA-binding domain"/>
    <property type="match status" value="1"/>
</dbReference>
<proteinExistence type="inferred from homology"/>
<sequence>MKVCNSLIVILIFLASNLILGQANQNDTNILKSKIEVLYKNQDILAINKMIHEDNSLEPEYVFEKLNRNIEISLKNNNDKDLADTYIVLGNFWHQQANKLKAFENYLQAETISRRINEKKLLATALMNKSTLLDDKQEKIQTLQEASEIFSEKKDTVNLIKSYLNTGVIYSQLYEEADDSVYRLSQINNFKKLGFEFYSKAEKLNQKIGNKELEGVLFIYYGEWYKHERQFDKAIESFQKAQKVLTETKHTKAQTYCFLMLAKIAFEMKEFNQTHTLLKQAEQLAEKYKFNDYLVRIYDEYVKLYTEQNDLNKALLYSKLYADKSIELAEQSNDNKMQILSLEKNIAENQLQLNEYESDSKMNRFLLIVSFLIAVFIGGISYLIIKNNRRKIDSIEQNKIITELEKSAIEIELKNQLLEEELLKEKVKYSQNNLITFANQVTKIDTFLDDLKTEMKGNLTTVEKQEKINDLKISFAEVLNNQNELKQINSLSSELNQEFFFHIRKNYPAITKEDEQLLSYLILNLSNKEISKKLNISIKSLYTKRYRLRKKLNLEENEKLLDFYKKVVDEFVA</sequence>
<keyword evidence="3" id="KW-0677">Repeat</keyword>
<dbReference type="PANTHER" id="PTHR46630">
    <property type="entry name" value="TETRATRICOPEPTIDE REPEAT PROTEIN 29"/>
    <property type="match status" value="1"/>
</dbReference>
<dbReference type="InterPro" id="IPR016032">
    <property type="entry name" value="Sig_transdc_resp-reg_C-effctor"/>
</dbReference>
<dbReference type="Proteomes" id="UP000192393">
    <property type="component" value="Unassembled WGS sequence"/>
</dbReference>
<keyword evidence="7" id="KW-0472">Membrane</keyword>
<feature type="chain" id="PRO_5012981012" evidence="8">
    <location>
        <begin position="22"/>
        <end position="573"/>
    </location>
</feature>
<evidence type="ECO:0000313" key="10">
    <source>
        <dbReference type="Proteomes" id="UP000192393"/>
    </source>
</evidence>
<evidence type="ECO:0000256" key="1">
    <source>
        <dbReference type="ARBA" id="ARBA00004496"/>
    </source>
</evidence>
<dbReference type="GO" id="GO:0003677">
    <property type="term" value="F:DNA binding"/>
    <property type="evidence" value="ECO:0007669"/>
    <property type="project" value="InterPro"/>
</dbReference>
<dbReference type="AlphaFoldDB" id="A0A1W2BVJ4"/>
<keyword evidence="2" id="KW-0963">Cytoplasm</keyword>
<accession>A0A1W2BVJ4</accession>
<evidence type="ECO:0000313" key="9">
    <source>
        <dbReference type="EMBL" id="SMC77003.1"/>
    </source>
</evidence>
<feature type="coiled-coil region" evidence="6">
    <location>
        <begin position="126"/>
        <end position="153"/>
    </location>
</feature>
<dbReference type="GO" id="GO:0005737">
    <property type="term" value="C:cytoplasm"/>
    <property type="evidence" value="ECO:0007669"/>
    <property type="project" value="UniProtKB-SubCell"/>
</dbReference>
<dbReference type="Gene3D" id="1.25.40.10">
    <property type="entry name" value="Tetratricopeptide repeat domain"/>
    <property type="match status" value="1"/>
</dbReference>
<dbReference type="EMBL" id="FWXS01000007">
    <property type="protein sequence ID" value="SMC77003.1"/>
    <property type="molecule type" value="Genomic_DNA"/>
</dbReference>
<keyword evidence="4" id="KW-0802">TPR repeat</keyword>
<dbReference type="SUPFAM" id="SSF46894">
    <property type="entry name" value="C-terminal effector domain of the bipartite response regulators"/>
    <property type="match status" value="1"/>
</dbReference>